<feature type="region of interest" description="Disordered" evidence="1">
    <location>
        <begin position="1"/>
        <end position="84"/>
    </location>
</feature>
<evidence type="ECO:0000313" key="3">
    <source>
        <dbReference type="Proteomes" id="UP001530400"/>
    </source>
</evidence>
<feature type="region of interest" description="Disordered" evidence="1">
    <location>
        <begin position="908"/>
        <end position="980"/>
    </location>
</feature>
<accession>A0ABD3ND06</accession>
<name>A0ABD3ND06_9STRA</name>
<feature type="compositionally biased region" description="Basic and acidic residues" evidence="1">
    <location>
        <begin position="736"/>
        <end position="746"/>
    </location>
</feature>
<feature type="region of interest" description="Disordered" evidence="1">
    <location>
        <begin position="265"/>
        <end position="302"/>
    </location>
</feature>
<feature type="compositionally biased region" description="Polar residues" evidence="1">
    <location>
        <begin position="709"/>
        <end position="719"/>
    </location>
</feature>
<comment type="caution">
    <text evidence="2">The sequence shown here is derived from an EMBL/GenBank/DDBJ whole genome shotgun (WGS) entry which is preliminary data.</text>
</comment>
<proteinExistence type="predicted"/>
<feature type="compositionally biased region" description="Polar residues" evidence="1">
    <location>
        <begin position="1"/>
        <end position="10"/>
    </location>
</feature>
<feature type="compositionally biased region" description="Basic and acidic residues" evidence="1">
    <location>
        <begin position="194"/>
        <end position="203"/>
    </location>
</feature>
<dbReference type="AlphaFoldDB" id="A0ABD3ND06"/>
<sequence length="980" mass="107608">MHQLETTNEMNTDDGPPAPRNRDHQQQRVDFSSHVLEDRVNFDTETEGSSSGGYDSRYPSGGFNHQGGINNVNEDPPAGFLQTPAQLPREQLTATTVNDTTLTVSRFGRDFSRLATNTPRNFAAVGQTPMTGASLGSTNPTPYSTMAGSGILKSSNYKTATVNALNNDAQMNRGISAMGLVRGNNPLGPTPLVRRNDPGKNKQQEQPQQQLLLQQQLPTPSPGMHYHFPATSDIKTFDGLPPPKKRMSTAEEEDPAMLRYASTAGSDQSPLIAKGPKKEEESEMDEIEASRMPPMQQQTQPDGILRDSSASAFASGVPPREHQLQQTSAQKAPAALTEFPFFFDGYASWVCRHCSHISPYYRGQNYIWHFPQAPPNEFVDTHLVVCPGLNPSSEPSLTQHQHPQFHPVPPQAPYQQQALYGNQKNGAPDPPTGRTPPPILPKKGGKGGDHAPHYFHGQPYPAQPYPPGQPPYNMVPHPQIGAQPPYMVPPPGAQQPPFPFGLSGTADPSPGRKKSKATGKNISPKGLPSDDETYTKAIEHLEDAEDTMPDLSQPESDIGSSLVEPSDSELITDYFFHIMKQLVVCRFAEKDRKTRGGKRENVNIGYGGLQCRHCINTASSRKFFWSNVDRLANSFAEIPTHVLKCKSTPEDIKDSLLVLKGRHSDQMQSLARGSQKVFFRRMWRRLHDGDETNGATPISQKPSADDSESGNSDTASNSAAVHPNPARMLADTLAAESRKTAARHDAASTLDQPGNDSSKTVLLAIPEDKDWLSDDHCFVRNNIEVFVATQYDCKQATDERKYPIKLGWVGFRCLHCAKTPRGARDGAVFYPYSVSGIFESVREFQRLHFEKCTNLPPDVVEAFRSVNKASTTLSSVLRRYYVQSARALGLIDFPDGGIKAGAKPETISSAGFATSPAKPSSTSARRSSLVDPANLLLEMSRKRKAQPDPFEEVHSPTKKQNTGVEDDKNEAVDSKDMLEI</sequence>
<feature type="region of interest" description="Disordered" evidence="1">
    <location>
        <begin position="421"/>
        <end position="469"/>
    </location>
</feature>
<feature type="compositionally biased region" description="Low complexity" evidence="1">
    <location>
        <begin position="914"/>
        <end position="927"/>
    </location>
</feature>
<feature type="region of interest" description="Disordered" evidence="1">
    <location>
        <begin position="487"/>
        <end position="532"/>
    </location>
</feature>
<dbReference type="EMBL" id="JALLPJ020001215">
    <property type="protein sequence ID" value="KAL3773930.1"/>
    <property type="molecule type" value="Genomic_DNA"/>
</dbReference>
<feature type="compositionally biased region" description="Polar residues" evidence="1">
    <location>
        <begin position="693"/>
        <end position="702"/>
    </location>
</feature>
<feature type="compositionally biased region" description="Pro residues" evidence="1">
    <location>
        <begin position="487"/>
        <end position="499"/>
    </location>
</feature>
<evidence type="ECO:0000313" key="2">
    <source>
        <dbReference type="EMBL" id="KAL3773930.1"/>
    </source>
</evidence>
<dbReference type="Proteomes" id="UP001530400">
    <property type="component" value="Unassembled WGS sequence"/>
</dbReference>
<feature type="region of interest" description="Disordered" evidence="1">
    <location>
        <begin position="688"/>
        <end position="758"/>
    </location>
</feature>
<feature type="region of interest" description="Disordered" evidence="1">
    <location>
        <begin position="182"/>
        <end position="209"/>
    </location>
</feature>
<feature type="compositionally biased region" description="Pro residues" evidence="1">
    <location>
        <begin position="428"/>
        <end position="440"/>
    </location>
</feature>
<keyword evidence="3" id="KW-1185">Reference proteome</keyword>
<organism evidence="2 3">
    <name type="scientific">Cyclotella atomus</name>
    <dbReference type="NCBI Taxonomy" id="382360"/>
    <lineage>
        <taxon>Eukaryota</taxon>
        <taxon>Sar</taxon>
        <taxon>Stramenopiles</taxon>
        <taxon>Ochrophyta</taxon>
        <taxon>Bacillariophyta</taxon>
        <taxon>Coscinodiscophyceae</taxon>
        <taxon>Thalassiosirophycidae</taxon>
        <taxon>Stephanodiscales</taxon>
        <taxon>Stephanodiscaceae</taxon>
        <taxon>Cyclotella</taxon>
    </lineage>
</organism>
<reference evidence="2 3" key="1">
    <citation type="submission" date="2024-10" db="EMBL/GenBank/DDBJ databases">
        <title>Updated reference genomes for cyclostephanoid diatoms.</title>
        <authorList>
            <person name="Roberts W.R."/>
            <person name="Alverson A.J."/>
        </authorList>
    </citation>
    <scope>NUCLEOTIDE SEQUENCE [LARGE SCALE GENOMIC DNA]</scope>
    <source>
        <strain evidence="2 3">AJA010-31</strain>
    </source>
</reference>
<protein>
    <submittedName>
        <fullName evidence="2">Uncharacterized protein</fullName>
    </submittedName>
</protein>
<evidence type="ECO:0000256" key="1">
    <source>
        <dbReference type="SAM" id="MobiDB-lite"/>
    </source>
</evidence>
<feature type="compositionally biased region" description="Polar residues" evidence="1">
    <location>
        <begin position="749"/>
        <end position="758"/>
    </location>
</feature>
<gene>
    <name evidence="2" type="ORF">ACHAWO_004538</name>
</gene>
<feature type="compositionally biased region" description="Basic and acidic residues" evidence="1">
    <location>
        <begin position="965"/>
        <end position="980"/>
    </location>
</feature>
<feature type="region of interest" description="Disordered" evidence="1">
    <location>
        <begin position="232"/>
        <end position="252"/>
    </location>
</feature>
<feature type="region of interest" description="Disordered" evidence="1">
    <location>
        <begin position="393"/>
        <end position="412"/>
    </location>
</feature>